<accession>A0A6P7ZU05</accession>
<protein>
    <submittedName>
        <fullName evidence="10">Corticosteroid 11-beta-dehydrogenase isozyme 1-like isoform X2</fullName>
    </submittedName>
</protein>
<dbReference type="GeneID" id="115481514"/>
<keyword evidence="7" id="KW-0472">Membrane</keyword>
<evidence type="ECO:0000256" key="1">
    <source>
        <dbReference type="ARBA" id="ARBA00004586"/>
    </source>
</evidence>
<keyword evidence="6" id="KW-1133">Transmembrane helix</keyword>
<dbReference type="InterPro" id="IPR051253">
    <property type="entry name" value="11-beta-HSD"/>
</dbReference>
<dbReference type="Pfam" id="PF00106">
    <property type="entry name" value="adh_short"/>
    <property type="match status" value="1"/>
</dbReference>
<reference evidence="10" key="1">
    <citation type="submission" date="2025-08" db="UniProtKB">
        <authorList>
            <consortium name="RefSeq"/>
        </authorList>
    </citation>
    <scope>IDENTIFICATION</scope>
</reference>
<evidence type="ECO:0000256" key="6">
    <source>
        <dbReference type="ARBA" id="ARBA00022989"/>
    </source>
</evidence>
<evidence type="ECO:0000256" key="7">
    <source>
        <dbReference type="ARBA" id="ARBA00023136"/>
    </source>
</evidence>
<feature type="chain" id="PRO_5027581619" evidence="8">
    <location>
        <begin position="19"/>
        <end position="251"/>
    </location>
</feature>
<evidence type="ECO:0000256" key="8">
    <source>
        <dbReference type="SAM" id="SignalP"/>
    </source>
</evidence>
<keyword evidence="9" id="KW-1185">Reference proteome</keyword>
<organism evidence="9 10">
    <name type="scientific">Microcaecilia unicolor</name>
    <dbReference type="NCBI Taxonomy" id="1415580"/>
    <lineage>
        <taxon>Eukaryota</taxon>
        <taxon>Metazoa</taxon>
        <taxon>Chordata</taxon>
        <taxon>Craniata</taxon>
        <taxon>Vertebrata</taxon>
        <taxon>Euteleostomi</taxon>
        <taxon>Amphibia</taxon>
        <taxon>Gymnophiona</taxon>
        <taxon>Siphonopidae</taxon>
        <taxon>Microcaecilia</taxon>
    </lineage>
</organism>
<comment type="similarity">
    <text evidence="2">Belongs to the short-chain dehydrogenases/reductases (SDR) family.</text>
</comment>
<dbReference type="Proteomes" id="UP000515156">
    <property type="component" value="Chromosome 12"/>
</dbReference>
<proteinExistence type="inferred from homology"/>
<evidence type="ECO:0000256" key="5">
    <source>
        <dbReference type="ARBA" id="ARBA00022824"/>
    </source>
</evidence>
<keyword evidence="8" id="KW-0732">Signal</keyword>
<dbReference type="InterPro" id="IPR036291">
    <property type="entry name" value="NAD(P)-bd_dom_sf"/>
</dbReference>
<dbReference type="InterPro" id="IPR002347">
    <property type="entry name" value="SDR_fam"/>
</dbReference>
<dbReference type="AlphaFoldDB" id="A0A6P7ZU05"/>
<dbReference type="GO" id="GO:0005496">
    <property type="term" value="F:steroid binding"/>
    <property type="evidence" value="ECO:0007669"/>
    <property type="project" value="TreeGrafter"/>
</dbReference>
<feature type="signal peptide" evidence="8">
    <location>
        <begin position="1"/>
        <end position="18"/>
    </location>
</feature>
<comment type="subcellular location">
    <subcellularLocation>
        <location evidence="1">Endoplasmic reticulum membrane</location>
    </subcellularLocation>
</comment>
<dbReference type="GO" id="GO:0070524">
    <property type="term" value="F:11-beta-hydroxysteroid dehydrogenase (NADP+) activity"/>
    <property type="evidence" value="ECO:0007669"/>
    <property type="project" value="TreeGrafter"/>
</dbReference>
<dbReference type="Gene3D" id="3.40.50.720">
    <property type="entry name" value="NAD(P)-binding Rossmann-like Domain"/>
    <property type="match status" value="1"/>
</dbReference>
<evidence type="ECO:0000313" key="9">
    <source>
        <dbReference type="Proteomes" id="UP000515156"/>
    </source>
</evidence>
<evidence type="ECO:0000313" key="10">
    <source>
        <dbReference type="RefSeq" id="XP_030076570.1"/>
    </source>
</evidence>
<comment type="subunit">
    <text evidence="3">Homodimer.</text>
</comment>
<evidence type="ECO:0000256" key="4">
    <source>
        <dbReference type="ARBA" id="ARBA00022692"/>
    </source>
</evidence>
<dbReference type="PANTHER" id="PTHR44279">
    <property type="entry name" value="HYDROXYSTEROID (11-BETA) DEHYDROGENASE 1-LIKE B-RELATED"/>
    <property type="match status" value="1"/>
</dbReference>
<keyword evidence="5" id="KW-0256">Endoplasmic reticulum</keyword>
<dbReference type="PANTHER" id="PTHR44279:SF1">
    <property type="entry name" value="11-BETA-HYDROXYSTEROID DEHYDROGENASE 1"/>
    <property type="match status" value="1"/>
</dbReference>
<dbReference type="RefSeq" id="XP_030076570.1">
    <property type="nucleotide sequence ID" value="XM_030220710.1"/>
</dbReference>
<evidence type="ECO:0000256" key="2">
    <source>
        <dbReference type="ARBA" id="ARBA00006484"/>
    </source>
</evidence>
<dbReference type="GO" id="GO:0006706">
    <property type="term" value="P:steroid catabolic process"/>
    <property type="evidence" value="ECO:0007669"/>
    <property type="project" value="TreeGrafter"/>
</dbReference>
<dbReference type="SUPFAM" id="SSF51735">
    <property type="entry name" value="NAD(P)-binding Rossmann-fold domains"/>
    <property type="match status" value="1"/>
</dbReference>
<dbReference type="GO" id="GO:0005789">
    <property type="term" value="C:endoplasmic reticulum membrane"/>
    <property type="evidence" value="ECO:0007669"/>
    <property type="project" value="UniProtKB-SubCell"/>
</dbReference>
<sequence length="251" mass="27901">MALLSRKLLIPLLGLVLAVYFYSGGDEFKPELLKGKRTIVTGASTGIGEQMAYHLAQMGSHVLITARTEEKLKKVVAKCLELGAPSAHYIAGSMDDMVFAESVVKKAENLLGGLDMLILNHIGNYYINFFNGDIKYVRKLMEINFLSYVTMTVAALPMLKDTNGSIVVVSSIAESALKVVGDLVRYPASPKEECALEIIKGGVLRQWEMYYKYEHTRIPLLFRDWAPQLLSSFMRSGLNVENLKGSNHSLY</sequence>
<gene>
    <name evidence="10" type="primary">LOC115481514</name>
</gene>
<name>A0A6P7ZU05_9AMPH</name>
<evidence type="ECO:0000256" key="3">
    <source>
        <dbReference type="ARBA" id="ARBA00011738"/>
    </source>
</evidence>
<dbReference type="PRINTS" id="PR00081">
    <property type="entry name" value="GDHRDH"/>
</dbReference>
<keyword evidence="4" id="KW-0812">Transmembrane</keyword>